<accession>A0A6C0BJC6</accession>
<organism evidence="1">
    <name type="scientific">viral metagenome</name>
    <dbReference type="NCBI Taxonomy" id="1070528"/>
    <lineage>
        <taxon>unclassified sequences</taxon>
        <taxon>metagenomes</taxon>
        <taxon>organismal metagenomes</taxon>
    </lineage>
</organism>
<name>A0A6C0BJC6_9ZZZZ</name>
<sequence>MHVLPKHQKYKNMYGQKELFWGLGIEEETYLQFIKPIFVATPLIRQNHTEERYSVNYYSSFLPEYCKYFETQFPDASGFIPLPYFVNSHALSKCDTNGFHQTTYAKIPKPNPKFSGKTFFEELQEFCPEIFLKEYETNFTFDGDSIEFMTLAFYKTNAKATVKELIDYKVRFLQKINEFLVKKRRFLDKGLLQYPCRNPGWAVFYTNPMNVAMFNSGTYHINITIPSLLGAKVEDEPPPLLYPQIFEQQHKQAILVYQWLEPLLIAIYGTPDPFSFSNPEFCNASQRCAMSRYIGIGTYDTAEMKQGKILTVETKSLKATSYPFWWYSRYHEKSAYRKLEKIGLDINYKKHFNHGIELRFFDWFPEDCLYQLLEFIICLADCAIERPEVDDPSLSKTWNDLVLGIMQEGKWFHLNSEMIGSLEKALGIHIIGCAALDIFENIRQQVIKKYRGICWKAML</sequence>
<dbReference type="EMBL" id="MN739164">
    <property type="protein sequence ID" value="QHS91814.1"/>
    <property type="molecule type" value="Genomic_DNA"/>
</dbReference>
<protein>
    <submittedName>
        <fullName evidence="1">Uncharacterized protein</fullName>
    </submittedName>
</protein>
<proteinExistence type="predicted"/>
<evidence type="ECO:0000313" key="1">
    <source>
        <dbReference type="EMBL" id="QHS91814.1"/>
    </source>
</evidence>
<reference evidence="1" key="1">
    <citation type="journal article" date="2020" name="Nature">
        <title>Giant virus diversity and host interactions through global metagenomics.</title>
        <authorList>
            <person name="Schulz F."/>
            <person name="Roux S."/>
            <person name="Paez-Espino D."/>
            <person name="Jungbluth S."/>
            <person name="Walsh D.A."/>
            <person name="Denef V.J."/>
            <person name="McMahon K.D."/>
            <person name="Konstantinidis K.T."/>
            <person name="Eloe-Fadrosh E.A."/>
            <person name="Kyrpides N.C."/>
            <person name="Woyke T."/>
        </authorList>
    </citation>
    <scope>NUCLEOTIDE SEQUENCE</scope>
    <source>
        <strain evidence="1">GVMAG-M-3300013006-15</strain>
    </source>
</reference>
<dbReference type="AlphaFoldDB" id="A0A6C0BJC6"/>